<geneLocation type="plasmid" evidence="2">
    <name>pPNK</name>
</geneLocation>
<sequence length="99" mass="11644">MESKVIDERLLGEALKSELKKGFDVLRLSRWALKIESNNLRALTPYSRKVLISLLSMEDDPQFEYSEDELWLLADMLINGEDDPLKKIDDRYQKKLNEE</sequence>
<dbReference type="RefSeq" id="WP_059062535.1">
    <property type="nucleotide sequence ID" value="NZ_LN879503.1"/>
</dbReference>
<evidence type="ECO:0000313" key="1">
    <source>
        <dbReference type="EMBL" id="CUI18112.1"/>
    </source>
</evidence>
<evidence type="ECO:0000313" key="2">
    <source>
        <dbReference type="Proteomes" id="UP000069902"/>
    </source>
</evidence>
<keyword evidence="2" id="KW-1185">Reference proteome</keyword>
<reference evidence="2" key="1">
    <citation type="submission" date="2015-09" db="EMBL/GenBank/DDBJ databases">
        <authorList>
            <person name="Bertelli C."/>
        </authorList>
    </citation>
    <scope>NUCLEOTIDE SEQUENCE [LARGE SCALE GENOMIC DNA]</scope>
    <source>
        <strain evidence="2">KNic</strain>
        <plasmid evidence="2">pPNK</plasmid>
    </source>
</reference>
<dbReference type="InParanoid" id="A0A0U5EV17"/>
<dbReference type="PATRIC" id="fig|389348.3.peg.2824"/>
<dbReference type="AlphaFoldDB" id="A0A0U5EV17"/>
<proteinExistence type="predicted"/>
<dbReference type="Proteomes" id="UP000069902">
    <property type="component" value="Plasmid pPNK"/>
</dbReference>
<dbReference type="EMBL" id="LN879503">
    <property type="protein sequence ID" value="CUI18112.1"/>
    <property type="molecule type" value="Genomic_DNA"/>
</dbReference>
<accession>A0A0U5EV17</accession>
<gene>
    <name evidence="1" type="ORF">PNK_p0058</name>
</gene>
<name>A0A0U5EV17_9BACT</name>
<organism evidence="1 2">
    <name type="scientific">Candidatus Protochlamydia naegleriophila</name>
    <dbReference type="NCBI Taxonomy" id="389348"/>
    <lineage>
        <taxon>Bacteria</taxon>
        <taxon>Pseudomonadati</taxon>
        <taxon>Chlamydiota</taxon>
        <taxon>Chlamydiia</taxon>
        <taxon>Parachlamydiales</taxon>
        <taxon>Parachlamydiaceae</taxon>
        <taxon>Candidatus Protochlamydia</taxon>
    </lineage>
</organism>
<protein>
    <submittedName>
        <fullName evidence="1">Uncharacterized protein</fullName>
    </submittedName>
</protein>
<dbReference type="KEGG" id="pnl:PNK_p0058"/>